<dbReference type="RefSeq" id="WP_106267659.1">
    <property type="nucleotide sequence ID" value="NZ_PVTQ01000016.1"/>
</dbReference>
<evidence type="ECO:0000256" key="1">
    <source>
        <dbReference type="ARBA" id="ARBA00004196"/>
    </source>
</evidence>
<gene>
    <name evidence="8" type="ORF">CLV74_11669</name>
</gene>
<name>A0A2T0WFH6_9RHOB</name>
<dbReference type="InterPro" id="IPR058625">
    <property type="entry name" value="MdtA-like_BSH"/>
</dbReference>
<dbReference type="Pfam" id="PF25967">
    <property type="entry name" value="RND-MFP_C"/>
    <property type="match status" value="1"/>
</dbReference>
<feature type="domain" description="Multidrug resistance protein MdtA-like C-terminal permuted SH3" evidence="7">
    <location>
        <begin position="301"/>
        <end position="360"/>
    </location>
</feature>
<dbReference type="GO" id="GO:0005886">
    <property type="term" value="C:plasma membrane"/>
    <property type="evidence" value="ECO:0007669"/>
    <property type="project" value="TreeGrafter"/>
</dbReference>
<dbReference type="Pfam" id="PF25917">
    <property type="entry name" value="BSH_RND"/>
    <property type="match status" value="1"/>
</dbReference>
<evidence type="ECO:0000313" key="8">
    <source>
        <dbReference type="EMBL" id="PRY85415.1"/>
    </source>
</evidence>
<comment type="similarity">
    <text evidence="2">Belongs to the membrane fusion protein (MFP) (TC 8.A.1) family.</text>
</comment>
<dbReference type="InterPro" id="IPR058627">
    <property type="entry name" value="MdtA-like_C"/>
</dbReference>
<dbReference type="OrthoDB" id="7811737at2"/>
<dbReference type="AlphaFoldDB" id="A0A2T0WFH6"/>
<dbReference type="InterPro" id="IPR058626">
    <property type="entry name" value="MdtA-like_b-barrel"/>
</dbReference>
<dbReference type="Gene3D" id="2.40.420.20">
    <property type="match status" value="1"/>
</dbReference>
<proteinExistence type="inferred from homology"/>
<dbReference type="InterPro" id="IPR006143">
    <property type="entry name" value="RND_pump_MFP"/>
</dbReference>
<dbReference type="GO" id="GO:0046677">
    <property type="term" value="P:response to antibiotic"/>
    <property type="evidence" value="ECO:0007669"/>
    <property type="project" value="TreeGrafter"/>
</dbReference>
<sequence>MTFPSLPFRTVAAMACAGFLFSAGHAAAQQMPGSAGPSDVGVVALQTTEVPYTVTLPGRAVAFEQTDIRPRVEGTIEEIVYIPGHPLEVGDVLYRIEGDSYEAELAAAEAAVAGAEASVTAAKATLERYQKLDGVGVTRESVETAEVSLMQAEADQRSAEAALRTAQLNLKRTEITSPIQGVADVSEVSVGALVTANQSDALTTVTRLDPIYVDLTESSARLLRVREQIDAGDLAQSDKLQIDLTLENGATYSAGGTLVSPGFSVSSTTGAVEFRIQFDNPDRKILPGMFLRANIQIGNRNAILVPQRATTRSASGDLTAFVVKDGKAKKVVLTEAGSYQNAWVVTEGVADGDALVVDGLRNLRDGAEVAPTSVTIDENGVVQSAAAQTPAAE</sequence>
<organism evidence="8 9">
    <name type="scientific">Donghicola tyrosinivorans</name>
    <dbReference type="NCBI Taxonomy" id="1652492"/>
    <lineage>
        <taxon>Bacteria</taxon>
        <taxon>Pseudomonadati</taxon>
        <taxon>Pseudomonadota</taxon>
        <taxon>Alphaproteobacteria</taxon>
        <taxon>Rhodobacterales</taxon>
        <taxon>Roseobacteraceae</taxon>
        <taxon>Donghicola</taxon>
    </lineage>
</organism>
<dbReference type="GO" id="GO:0030313">
    <property type="term" value="C:cell envelope"/>
    <property type="evidence" value="ECO:0007669"/>
    <property type="project" value="UniProtKB-SubCell"/>
</dbReference>
<dbReference type="PANTHER" id="PTHR30158">
    <property type="entry name" value="ACRA/E-RELATED COMPONENT OF DRUG EFFLUX TRANSPORTER"/>
    <property type="match status" value="1"/>
</dbReference>
<dbReference type="Gene3D" id="2.40.50.100">
    <property type="match status" value="1"/>
</dbReference>
<keyword evidence="9" id="KW-1185">Reference proteome</keyword>
<dbReference type="PANTHER" id="PTHR30158:SF3">
    <property type="entry name" value="MULTIDRUG EFFLUX PUMP SUBUNIT ACRA-RELATED"/>
    <property type="match status" value="1"/>
</dbReference>
<accession>A0A2T0WFH6</accession>
<dbReference type="Pfam" id="PF25876">
    <property type="entry name" value="HH_MFP_RND"/>
    <property type="match status" value="1"/>
</dbReference>
<protein>
    <submittedName>
        <fullName evidence="8">Membrane fusion protein (Multidrug efflux system)</fullName>
    </submittedName>
</protein>
<comment type="caution">
    <text evidence="8">The sequence shown here is derived from an EMBL/GenBank/DDBJ whole genome shotgun (WGS) entry which is preliminary data.</text>
</comment>
<reference evidence="8 9" key="1">
    <citation type="submission" date="2018-03" db="EMBL/GenBank/DDBJ databases">
        <title>Genomic Encyclopedia of Archaeal and Bacterial Type Strains, Phase II (KMG-II): from individual species to whole genera.</title>
        <authorList>
            <person name="Goeker M."/>
        </authorList>
    </citation>
    <scope>NUCLEOTIDE SEQUENCE [LARGE SCALE GENOMIC DNA]</scope>
    <source>
        <strain evidence="8 9">DSM 100212</strain>
    </source>
</reference>
<keyword evidence="3" id="KW-0732">Signal</keyword>
<dbReference type="Gene3D" id="1.10.287.470">
    <property type="entry name" value="Helix hairpin bin"/>
    <property type="match status" value="1"/>
</dbReference>
<evidence type="ECO:0000259" key="6">
    <source>
        <dbReference type="Pfam" id="PF25944"/>
    </source>
</evidence>
<comment type="subcellular location">
    <subcellularLocation>
        <location evidence="1">Cell envelope</location>
    </subcellularLocation>
</comment>
<feature type="domain" description="Multidrug resistance protein MdtA-like barrel-sandwich hybrid" evidence="5">
    <location>
        <begin position="65"/>
        <end position="205"/>
    </location>
</feature>
<dbReference type="Proteomes" id="UP000238392">
    <property type="component" value="Unassembled WGS sequence"/>
</dbReference>
<evidence type="ECO:0000256" key="2">
    <source>
        <dbReference type="ARBA" id="ARBA00009477"/>
    </source>
</evidence>
<feature type="domain" description="Multidrug resistance protein MdtA-like alpha-helical hairpin" evidence="4">
    <location>
        <begin position="105"/>
        <end position="172"/>
    </location>
</feature>
<evidence type="ECO:0000259" key="4">
    <source>
        <dbReference type="Pfam" id="PF25876"/>
    </source>
</evidence>
<dbReference type="Pfam" id="PF25944">
    <property type="entry name" value="Beta-barrel_RND"/>
    <property type="match status" value="1"/>
</dbReference>
<dbReference type="InterPro" id="IPR058624">
    <property type="entry name" value="MdtA-like_HH"/>
</dbReference>
<dbReference type="Gene3D" id="2.40.30.170">
    <property type="match status" value="1"/>
</dbReference>
<feature type="signal peptide" evidence="3">
    <location>
        <begin position="1"/>
        <end position="28"/>
    </location>
</feature>
<feature type="chain" id="PRO_5015640885" evidence="3">
    <location>
        <begin position="29"/>
        <end position="393"/>
    </location>
</feature>
<evidence type="ECO:0000259" key="7">
    <source>
        <dbReference type="Pfam" id="PF25967"/>
    </source>
</evidence>
<feature type="domain" description="Multidrug resistance protein MdtA-like beta-barrel" evidence="6">
    <location>
        <begin position="210"/>
        <end position="298"/>
    </location>
</feature>
<dbReference type="EMBL" id="PVTQ01000016">
    <property type="protein sequence ID" value="PRY85415.1"/>
    <property type="molecule type" value="Genomic_DNA"/>
</dbReference>
<dbReference type="SUPFAM" id="SSF111369">
    <property type="entry name" value="HlyD-like secretion proteins"/>
    <property type="match status" value="1"/>
</dbReference>
<evidence type="ECO:0000259" key="5">
    <source>
        <dbReference type="Pfam" id="PF25917"/>
    </source>
</evidence>
<evidence type="ECO:0000256" key="3">
    <source>
        <dbReference type="SAM" id="SignalP"/>
    </source>
</evidence>
<dbReference type="GO" id="GO:0022857">
    <property type="term" value="F:transmembrane transporter activity"/>
    <property type="evidence" value="ECO:0007669"/>
    <property type="project" value="InterPro"/>
</dbReference>
<evidence type="ECO:0000313" key="9">
    <source>
        <dbReference type="Proteomes" id="UP000238392"/>
    </source>
</evidence>
<dbReference type="NCBIfam" id="TIGR01730">
    <property type="entry name" value="RND_mfp"/>
    <property type="match status" value="1"/>
</dbReference>